<organism evidence="1 2">
    <name type="scientific">Diaporthe eres</name>
    <name type="common">Phomopsis oblonga</name>
    <dbReference type="NCBI Taxonomy" id="83184"/>
    <lineage>
        <taxon>Eukaryota</taxon>
        <taxon>Fungi</taxon>
        <taxon>Dikarya</taxon>
        <taxon>Ascomycota</taxon>
        <taxon>Pezizomycotina</taxon>
        <taxon>Sordariomycetes</taxon>
        <taxon>Sordariomycetidae</taxon>
        <taxon>Diaporthales</taxon>
        <taxon>Diaporthaceae</taxon>
        <taxon>Diaporthe</taxon>
        <taxon>Diaporthe eres species complex</taxon>
    </lineage>
</organism>
<accession>A0ABR1NZD2</accession>
<evidence type="ECO:0000313" key="1">
    <source>
        <dbReference type="EMBL" id="KAK7720837.1"/>
    </source>
</evidence>
<dbReference type="EMBL" id="JAKNSF020000072">
    <property type="protein sequence ID" value="KAK7720837.1"/>
    <property type="molecule type" value="Genomic_DNA"/>
</dbReference>
<gene>
    <name evidence="1" type="ORF">SLS63_009620</name>
</gene>
<dbReference type="Proteomes" id="UP001430848">
    <property type="component" value="Unassembled WGS sequence"/>
</dbReference>
<comment type="caution">
    <text evidence="1">The sequence shown here is derived from an EMBL/GenBank/DDBJ whole genome shotgun (WGS) entry which is preliminary data.</text>
</comment>
<sequence>MPKHNVYPLRYFDDTPLWRAFALYYMFVFDSVLDPAKLKSGLELLVSLEGWKKFGARIRKNANGDLEYHLPEATGTNESYQVISYSHVVYATTAAQHPTACYIPKPASGRPSVVVDPDKLENLFRPDGAPTKMDDYLKSDIPQIGLHIVSFLDKTIITIYFPHTLMDGMSMAPFLDAWIMALQGRA</sequence>
<proteinExistence type="predicted"/>
<name>A0ABR1NZD2_DIAER</name>
<dbReference type="Gene3D" id="3.30.559.10">
    <property type="entry name" value="Chloramphenicol acetyltransferase-like domain"/>
    <property type="match status" value="1"/>
</dbReference>
<reference evidence="1 2" key="1">
    <citation type="submission" date="2024-02" db="EMBL/GenBank/DDBJ databases">
        <title>De novo assembly and annotation of 12 fungi associated with fruit tree decline syndrome in Ontario, Canada.</title>
        <authorList>
            <person name="Sulman M."/>
            <person name="Ellouze W."/>
            <person name="Ilyukhin E."/>
        </authorList>
    </citation>
    <scope>NUCLEOTIDE SEQUENCE [LARGE SCALE GENOMIC DNA]</scope>
    <source>
        <strain evidence="1 2">M169</strain>
    </source>
</reference>
<keyword evidence="2" id="KW-1185">Reference proteome</keyword>
<evidence type="ECO:0000313" key="2">
    <source>
        <dbReference type="Proteomes" id="UP001430848"/>
    </source>
</evidence>
<protein>
    <submittedName>
        <fullName evidence="1">Uncharacterized protein</fullName>
    </submittedName>
</protein>
<dbReference type="InterPro" id="IPR023213">
    <property type="entry name" value="CAT-like_dom_sf"/>
</dbReference>